<feature type="region of interest" description="Disordered" evidence="5">
    <location>
        <begin position="1"/>
        <end position="58"/>
    </location>
</feature>
<reference evidence="9 10" key="1">
    <citation type="submission" date="2019-03" db="EMBL/GenBank/DDBJ databases">
        <authorList>
            <person name="Gaulin E."/>
            <person name="Dumas B."/>
        </authorList>
    </citation>
    <scope>NUCLEOTIDE SEQUENCE [LARGE SCALE GENOMIC DNA]</scope>
    <source>
        <strain evidence="9">CBS 568.67</strain>
    </source>
</reference>
<evidence type="ECO:0000313" key="9">
    <source>
        <dbReference type="EMBL" id="VFT86743.1"/>
    </source>
</evidence>
<evidence type="ECO:0000313" key="8">
    <source>
        <dbReference type="EMBL" id="KAF0699576.1"/>
    </source>
</evidence>
<dbReference type="GO" id="GO:0055085">
    <property type="term" value="P:transmembrane transport"/>
    <property type="evidence" value="ECO:0007669"/>
    <property type="project" value="InterPro"/>
</dbReference>
<feature type="transmembrane region" description="Helical" evidence="6">
    <location>
        <begin position="285"/>
        <end position="313"/>
    </location>
</feature>
<dbReference type="InterPro" id="IPR050367">
    <property type="entry name" value="APC_superfamily"/>
</dbReference>
<keyword evidence="4 6" id="KW-0472">Membrane</keyword>
<reference evidence="8" key="2">
    <citation type="submission" date="2019-06" db="EMBL/GenBank/DDBJ databases">
        <title>Genomics analysis of Aphanomyces spp. identifies a new class of oomycete effector associated with host adaptation.</title>
        <authorList>
            <person name="Gaulin E."/>
        </authorList>
    </citation>
    <scope>NUCLEOTIDE SEQUENCE</scope>
    <source>
        <strain evidence="8">CBS 578.67</strain>
    </source>
</reference>
<name>A0A485KPK4_9STRA</name>
<gene>
    <name evidence="9" type="primary">Aste57867_9864</name>
    <name evidence="8" type="ORF">As57867_009825</name>
    <name evidence="9" type="ORF">ASTE57867_9864</name>
</gene>
<protein>
    <submittedName>
        <fullName evidence="9">Aste57867_9864 protein</fullName>
    </submittedName>
</protein>
<dbReference type="InterPro" id="IPR004841">
    <property type="entry name" value="AA-permease/SLC12A_dom"/>
</dbReference>
<evidence type="ECO:0000259" key="7">
    <source>
        <dbReference type="Pfam" id="PF00324"/>
    </source>
</evidence>
<dbReference type="Gene3D" id="1.20.1740.10">
    <property type="entry name" value="Amino acid/polyamine transporter I"/>
    <property type="match status" value="1"/>
</dbReference>
<feature type="transmembrane region" description="Helical" evidence="6">
    <location>
        <begin position="443"/>
        <end position="465"/>
    </location>
</feature>
<dbReference type="GO" id="GO:0016020">
    <property type="term" value="C:membrane"/>
    <property type="evidence" value="ECO:0007669"/>
    <property type="project" value="UniProtKB-SubCell"/>
</dbReference>
<evidence type="ECO:0000256" key="3">
    <source>
        <dbReference type="ARBA" id="ARBA00022989"/>
    </source>
</evidence>
<proteinExistence type="predicted"/>
<feature type="transmembrane region" description="Helical" evidence="6">
    <location>
        <begin position="471"/>
        <end position="488"/>
    </location>
</feature>
<evidence type="ECO:0000256" key="2">
    <source>
        <dbReference type="ARBA" id="ARBA00022692"/>
    </source>
</evidence>
<feature type="transmembrane region" description="Helical" evidence="6">
    <location>
        <begin position="410"/>
        <end position="431"/>
    </location>
</feature>
<feature type="transmembrane region" description="Helical" evidence="6">
    <location>
        <begin position="169"/>
        <end position="189"/>
    </location>
</feature>
<dbReference type="EMBL" id="CAADRA010005189">
    <property type="protein sequence ID" value="VFT86743.1"/>
    <property type="molecule type" value="Genomic_DNA"/>
</dbReference>
<evidence type="ECO:0000256" key="4">
    <source>
        <dbReference type="ARBA" id="ARBA00023136"/>
    </source>
</evidence>
<accession>A0A485KPK4</accession>
<evidence type="ECO:0000256" key="1">
    <source>
        <dbReference type="ARBA" id="ARBA00004141"/>
    </source>
</evidence>
<sequence length="544" mass="59008">MTSPVVPTKTPSKSEVRAPTTANNATWTLVHVHTPSRAPSEVNHPPPSQVSNPSKYPDTSNLASSVHIWAMGINTVLGCQFYGWNSALAHGFVPYMVAQSVVGATYIVYIASIAEVGGKVPGGSYGLARAVIGFYPGFLLACLEVFEYVAQSSLSVFYVGEFLTTTFEWSSAVQPVVWLVVYAALNWMLHMRLKIVFRFMVAYAIGGLLVPAFLFLGGALPHTDFTTYAGARTSNNLTEWSVGTFDANVLATLPLVTNVFSGVESLTIVTGFAKDPAISIPRGSVLAIWTLVLLNVPMVFTVASLPPGLYATANATFVLDTGYQLGLGVSPTLAEWLILPSQLGIAFGYMIPYARLTQAMADSKLLPGCLCLQGQRTTTRAMLIASALGYLLCLVSFLSPAFLASLLNQSLLAASTVYMALTYGFVLLRTSYKVESTRYNSPYGLFGAAFVWIVNSLVVISILGYQNDQGLAAACVFGYVVLCSLYYVRYCKASQTVSDEEYASVLKFSIMKFNKQRRKKTQRAKGVHHTVASTCEYLTKMLRK</sequence>
<keyword evidence="2 6" id="KW-0812">Transmembrane</keyword>
<feature type="transmembrane region" description="Helical" evidence="6">
    <location>
        <begin position="382"/>
        <end position="404"/>
    </location>
</feature>
<feature type="compositionally biased region" description="Polar residues" evidence="5">
    <location>
        <begin position="1"/>
        <end position="13"/>
    </location>
</feature>
<keyword evidence="10" id="KW-1185">Reference proteome</keyword>
<dbReference type="PANTHER" id="PTHR42770:SF7">
    <property type="entry name" value="MEMBRANE PROTEIN"/>
    <property type="match status" value="1"/>
</dbReference>
<feature type="transmembrane region" description="Helical" evidence="6">
    <location>
        <begin position="201"/>
        <end position="220"/>
    </location>
</feature>
<dbReference type="Proteomes" id="UP000332933">
    <property type="component" value="Unassembled WGS sequence"/>
</dbReference>
<evidence type="ECO:0000256" key="6">
    <source>
        <dbReference type="SAM" id="Phobius"/>
    </source>
</evidence>
<comment type="subcellular location">
    <subcellularLocation>
        <location evidence="1">Membrane</location>
        <topology evidence="1">Multi-pass membrane protein</topology>
    </subcellularLocation>
</comment>
<dbReference type="PANTHER" id="PTHR42770">
    <property type="entry name" value="AMINO ACID TRANSPORTER-RELATED"/>
    <property type="match status" value="1"/>
</dbReference>
<feature type="transmembrane region" description="Helical" evidence="6">
    <location>
        <begin position="92"/>
        <end position="114"/>
    </location>
</feature>
<feature type="transmembrane region" description="Helical" evidence="6">
    <location>
        <begin position="249"/>
        <end position="273"/>
    </location>
</feature>
<feature type="compositionally biased region" description="Polar residues" evidence="5">
    <location>
        <begin position="49"/>
        <end position="58"/>
    </location>
</feature>
<evidence type="ECO:0000313" key="10">
    <source>
        <dbReference type="Proteomes" id="UP000332933"/>
    </source>
</evidence>
<organism evidence="9 10">
    <name type="scientific">Aphanomyces stellatus</name>
    <dbReference type="NCBI Taxonomy" id="120398"/>
    <lineage>
        <taxon>Eukaryota</taxon>
        <taxon>Sar</taxon>
        <taxon>Stramenopiles</taxon>
        <taxon>Oomycota</taxon>
        <taxon>Saprolegniomycetes</taxon>
        <taxon>Saprolegniales</taxon>
        <taxon>Verrucalvaceae</taxon>
        <taxon>Aphanomyces</taxon>
    </lineage>
</organism>
<dbReference type="AlphaFoldDB" id="A0A485KPK4"/>
<dbReference type="Pfam" id="PF00324">
    <property type="entry name" value="AA_permease"/>
    <property type="match status" value="1"/>
</dbReference>
<feature type="transmembrane region" description="Helical" evidence="6">
    <location>
        <begin position="126"/>
        <end position="149"/>
    </location>
</feature>
<dbReference type="EMBL" id="VJMH01005168">
    <property type="protein sequence ID" value="KAF0699576.1"/>
    <property type="molecule type" value="Genomic_DNA"/>
</dbReference>
<keyword evidence="3 6" id="KW-1133">Transmembrane helix</keyword>
<feature type="domain" description="Amino acid permease/ SLC12A" evidence="7">
    <location>
        <begin position="96"/>
        <end position="466"/>
    </location>
</feature>
<feature type="transmembrane region" description="Helical" evidence="6">
    <location>
        <begin position="333"/>
        <end position="354"/>
    </location>
</feature>
<evidence type="ECO:0000256" key="5">
    <source>
        <dbReference type="SAM" id="MobiDB-lite"/>
    </source>
</evidence>